<feature type="transmembrane region" description="Helical" evidence="1">
    <location>
        <begin position="75"/>
        <end position="96"/>
    </location>
</feature>
<dbReference type="EMBL" id="CP002361">
    <property type="protein sequence ID" value="ADR37344.1"/>
    <property type="molecule type" value="Genomic_DNA"/>
</dbReference>
<dbReference type="InterPro" id="IPR012867">
    <property type="entry name" value="DUF1648"/>
</dbReference>
<keyword evidence="1" id="KW-1133">Transmembrane helix</keyword>
<keyword evidence="1" id="KW-0812">Transmembrane</keyword>
<dbReference type="HOGENOM" id="CLU_1314367_0_0_0"/>
<accession>E4U4Z4</accession>
<dbReference type="AlphaFoldDB" id="E4U4Z4"/>
<reference evidence="4" key="1">
    <citation type="submission" date="2010-11" db="EMBL/GenBank/DDBJ databases">
        <title>The complete sequence of chromosome of Oceanithermus profundus DSM 14977.</title>
        <authorList>
            <consortium name="US DOE Joint Genome Institute (JGI-PGF)"/>
            <person name="Lucas S."/>
            <person name="Copeland A."/>
            <person name="Lapidus A."/>
            <person name="Bruce D."/>
            <person name="Goodwin L."/>
            <person name="Pitluck S."/>
            <person name="Kyrpides N."/>
            <person name="Mavromatis K."/>
            <person name="Pagani I."/>
            <person name="Ivanova N."/>
            <person name="Zhang X."/>
            <person name="Brettin T."/>
            <person name="Detter J.C."/>
            <person name="Tapia R."/>
            <person name="Han C."/>
            <person name="Land M."/>
            <person name="Hauser L."/>
            <person name="Markowitz V."/>
            <person name="Cheng J.-F."/>
            <person name="Hugenholtz P."/>
            <person name="Woyke T."/>
            <person name="Wu D."/>
            <person name="Tindall B."/>
            <person name="Faehnrich R."/>
            <person name="Brambilla E."/>
            <person name="Klenk H.-P."/>
            <person name="Eisen J.A."/>
        </authorList>
    </citation>
    <scope>NUCLEOTIDE SEQUENCE [LARGE SCALE GENOMIC DNA]</scope>
    <source>
        <strain evidence="4">DSM 14977 / NBRC 100410 / VKM B-2274 / 506</strain>
    </source>
</reference>
<keyword evidence="1" id="KW-0472">Membrane</keyword>
<evidence type="ECO:0000259" key="2">
    <source>
        <dbReference type="Pfam" id="PF07853"/>
    </source>
</evidence>
<dbReference type="Proteomes" id="UP000008722">
    <property type="component" value="Chromosome"/>
</dbReference>
<dbReference type="Pfam" id="PF07853">
    <property type="entry name" value="DUF1648"/>
    <property type="match status" value="1"/>
</dbReference>
<keyword evidence="4" id="KW-1185">Reference proteome</keyword>
<evidence type="ECO:0000256" key="1">
    <source>
        <dbReference type="SAM" id="Phobius"/>
    </source>
</evidence>
<sequence precursor="true">MLGAVALVWLVAGAVYLALPDTVPAHLNAAGQVDRWGSKPEALALPLIFTFVVLATLPILLAAPIEWSGATVRGLAVFAAVGALFALLQPLGLYLTGGDGPAFARLLDGGIGLLVVAIGLGLPALTRTAPPQPICGLPSSAPVPDLETRVKGARISGRAIAVHGGVVVLLALLGAPPAWITAYLVGGLVVLGVFLCVYLKRTLEPRPPR</sequence>
<reference evidence="3 4" key="2">
    <citation type="journal article" date="2011" name="Stand. Genomic Sci.">
        <title>Complete genome sequence of Oceanithermus profundus type strain (506).</title>
        <authorList>
            <person name="Pati A."/>
            <person name="Zhang X."/>
            <person name="Lapidus A."/>
            <person name="Nolan M."/>
            <person name="Lucas S."/>
            <person name="Del Rio T.G."/>
            <person name="Tice H."/>
            <person name="Cheng J.F."/>
            <person name="Tapia R."/>
            <person name="Han C."/>
            <person name="Goodwin L."/>
            <person name="Pitluck S."/>
            <person name="Liolios K."/>
            <person name="Pagani I."/>
            <person name="Ivanova N."/>
            <person name="Mavromatis K."/>
            <person name="Chen A."/>
            <person name="Palaniappan K."/>
            <person name="Hauser L."/>
            <person name="Jeffries C.D."/>
            <person name="Brambilla E.M."/>
            <person name="Rohl A."/>
            <person name="Mwirichia R."/>
            <person name="Rohde M."/>
            <person name="Tindall B.J."/>
            <person name="Sikorski J."/>
            <person name="Wirth R."/>
            <person name="Goker M."/>
            <person name="Woyke T."/>
            <person name="Detter J.C."/>
            <person name="Bristow J."/>
            <person name="Eisen J.A."/>
            <person name="Markowitz V."/>
            <person name="Hugenholtz P."/>
            <person name="Kyrpides N.C."/>
            <person name="Klenk H.P."/>
            <person name="Land M."/>
        </authorList>
    </citation>
    <scope>NUCLEOTIDE SEQUENCE [LARGE SCALE GENOMIC DNA]</scope>
    <source>
        <strain evidence="4">DSM 14977 / NBRC 100410 / VKM B-2274 / 506</strain>
    </source>
</reference>
<evidence type="ECO:0000313" key="4">
    <source>
        <dbReference type="Proteomes" id="UP000008722"/>
    </source>
</evidence>
<dbReference type="KEGG" id="opr:Ocepr_1892"/>
<feature type="transmembrane region" description="Helical" evidence="1">
    <location>
        <begin position="155"/>
        <end position="174"/>
    </location>
</feature>
<proteinExistence type="predicted"/>
<feature type="transmembrane region" description="Helical" evidence="1">
    <location>
        <begin position="44"/>
        <end position="63"/>
    </location>
</feature>
<feature type="transmembrane region" description="Helical" evidence="1">
    <location>
        <begin position="102"/>
        <end position="122"/>
    </location>
</feature>
<protein>
    <recommendedName>
        <fullName evidence="2">DUF1648 domain-containing protein</fullName>
    </recommendedName>
</protein>
<gene>
    <name evidence="3" type="ordered locus">Ocepr_1892</name>
</gene>
<feature type="transmembrane region" description="Helical" evidence="1">
    <location>
        <begin position="180"/>
        <end position="199"/>
    </location>
</feature>
<name>E4U4Z4_OCEP5</name>
<feature type="domain" description="DUF1648" evidence="2">
    <location>
        <begin position="5"/>
        <end position="49"/>
    </location>
</feature>
<evidence type="ECO:0000313" key="3">
    <source>
        <dbReference type="EMBL" id="ADR37344.1"/>
    </source>
</evidence>
<organism evidence="3 4">
    <name type="scientific">Oceanithermus profundus (strain DSM 14977 / NBRC 100410 / VKM B-2274 / 506)</name>
    <dbReference type="NCBI Taxonomy" id="670487"/>
    <lineage>
        <taxon>Bacteria</taxon>
        <taxon>Thermotogati</taxon>
        <taxon>Deinococcota</taxon>
        <taxon>Deinococci</taxon>
        <taxon>Thermales</taxon>
        <taxon>Thermaceae</taxon>
        <taxon>Oceanithermus</taxon>
    </lineage>
</organism>